<name>A0A6A5RFX2_9PLEO</name>
<dbReference type="GeneID" id="54345885"/>
<dbReference type="AlphaFoldDB" id="A0A6A5RFX2"/>
<evidence type="ECO:0000313" key="2">
    <source>
        <dbReference type="Proteomes" id="UP000800082"/>
    </source>
</evidence>
<accession>A0A6A5RFX2</accession>
<protein>
    <submittedName>
        <fullName evidence="1">Uncharacterized protein</fullName>
    </submittedName>
</protein>
<dbReference type="Proteomes" id="UP000800082">
    <property type="component" value="Unassembled WGS sequence"/>
</dbReference>
<organism evidence="1 2">
    <name type="scientific">Didymella exigua CBS 183.55</name>
    <dbReference type="NCBI Taxonomy" id="1150837"/>
    <lineage>
        <taxon>Eukaryota</taxon>
        <taxon>Fungi</taxon>
        <taxon>Dikarya</taxon>
        <taxon>Ascomycota</taxon>
        <taxon>Pezizomycotina</taxon>
        <taxon>Dothideomycetes</taxon>
        <taxon>Pleosporomycetidae</taxon>
        <taxon>Pleosporales</taxon>
        <taxon>Pleosporineae</taxon>
        <taxon>Didymellaceae</taxon>
        <taxon>Didymella</taxon>
    </lineage>
</organism>
<evidence type="ECO:0000313" key="1">
    <source>
        <dbReference type="EMBL" id="KAF1926652.1"/>
    </source>
</evidence>
<proteinExistence type="predicted"/>
<sequence length="104" mass="12198">MEPVHRFQQDRFRALNYAIRSPNATAKRRKFPTTNVSFAEHSANILKLIRDTHTVTNPGATILAREKLQNYTLLSSIARIYGRLIRGKEARNFFEHISVRVYYY</sequence>
<dbReference type="OrthoDB" id="3799875at2759"/>
<dbReference type="EMBL" id="ML978976">
    <property type="protein sequence ID" value="KAF1926652.1"/>
    <property type="molecule type" value="Genomic_DNA"/>
</dbReference>
<gene>
    <name evidence="1" type="ORF">M421DRAFT_212368</name>
</gene>
<keyword evidence="2" id="KW-1185">Reference proteome</keyword>
<dbReference type="RefSeq" id="XP_033446904.1">
    <property type="nucleotide sequence ID" value="XM_033588238.1"/>
</dbReference>
<reference evidence="1" key="1">
    <citation type="journal article" date="2020" name="Stud. Mycol.">
        <title>101 Dothideomycetes genomes: a test case for predicting lifestyles and emergence of pathogens.</title>
        <authorList>
            <person name="Haridas S."/>
            <person name="Albert R."/>
            <person name="Binder M."/>
            <person name="Bloem J."/>
            <person name="Labutti K."/>
            <person name="Salamov A."/>
            <person name="Andreopoulos B."/>
            <person name="Baker S."/>
            <person name="Barry K."/>
            <person name="Bills G."/>
            <person name="Bluhm B."/>
            <person name="Cannon C."/>
            <person name="Castanera R."/>
            <person name="Culley D."/>
            <person name="Daum C."/>
            <person name="Ezra D."/>
            <person name="Gonzalez J."/>
            <person name="Henrissat B."/>
            <person name="Kuo A."/>
            <person name="Liang C."/>
            <person name="Lipzen A."/>
            <person name="Lutzoni F."/>
            <person name="Magnuson J."/>
            <person name="Mondo S."/>
            <person name="Nolan M."/>
            <person name="Ohm R."/>
            <person name="Pangilinan J."/>
            <person name="Park H.-J."/>
            <person name="Ramirez L."/>
            <person name="Alfaro M."/>
            <person name="Sun H."/>
            <person name="Tritt A."/>
            <person name="Yoshinaga Y."/>
            <person name="Zwiers L.-H."/>
            <person name="Turgeon B."/>
            <person name="Goodwin S."/>
            <person name="Spatafora J."/>
            <person name="Crous P."/>
            <person name="Grigoriev I."/>
        </authorList>
    </citation>
    <scope>NUCLEOTIDE SEQUENCE</scope>
    <source>
        <strain evidence="1">CBS 183.55</strain>
    </source>
</reference>